<dbReference type="Proteomes" id="UP001190700">
    <property type="component" value="Unassembled WGS sequence"/>
</dbReference>
<gene>
    <name evidence="3" type="ORF">CYMTET_55984</name>
</gene>
<keyword evidence="1" id="KW-0175">Coiled coil</keyword>
<dbReference type="AlphaFoldDB" id="A0AAE0EP77"/>
<feature type="compositionally biased region" description="Polar residues" evidence="2">
    <location>
        <begin position="7"/>
        <end position="18"/>
    </location>
</feature>
<organism evidence="3 4">
    <name type="scientific">Cymbomonas tetramitiformis</name>
    <dbReference type="NCBI Taxonomy" id="36881"/>
    <lineage>
        <taxon>Eukaryota</taxon>
        <taxon>Viridiplantae</taxon>
        <taxon>Chlorophyta</taxon>
        <taxon>Pyramimonadophyceae</taxon>
        <taxon>Pyramimonadales</taxon>
        <taxon>Pyramimonadaceae</taxon>
        <taxon>Cymbomonas</taxon>
    </lineage>
</organism>
<dbReference type="InterPro" id="IPR043502">
    <property type="entry name" value="DNA/RNA_pol_sf"/>
</dbReference>
<dbReference type="SUPFAM" id="SSF56672">
    <property type="entry name" value="DNA/RNA polymerases"/>
    <property type="match status" value="1"/>
</dbReference>
<evidence type="ECO:0000313" key="3">
    <source>
        <dbReference type="EMBL" id="KAK3233740.1"/>
    </source>
</evidence>
<accession>A0AAE0EP77</accession>
<dbReference type="EMBL" id="LGRX02035641">
    <property type="protein sequence ID" value="KAK3233740.1"/>
    <property type="molecule type" value="Genomic_DNA"/>
</dbReference>
<dbReference type="InterPro" id="IPR052055">
    <property type="entry name" value="Hepadnavirus_pol/RT"/>
</dbReference>
<comment type="caution">
    <text evidence="3">The sequence shown here is derived from an EMBL/GenBank/DDBJ whole genome shotgun (WGS) entry which is preliminary data.</text>
</comment>
<evidence type="ECO:0000313" key="4">
    <source>
        <dbReference type="Proteomes" id="UP001190700"/>
    </source>
</evidence>
<protein>
    <submittedName>
        <fullName evidence="3">Uncharacterized protein</fullName>
    </submittedName>
</protein>
<name>A0AAE0EP77_9CHLO</name>
<evidence type="ECO:0000256" key="2">
    <source>
        <dbReference type="SAM" id="MobiDB-lite"/>
    </source>
</evidence>
<feature type="coiled-coil region" evidence="1">
    <location>
        <begin position="38"/>
        <end position="65"/>
    </location>
</feature>
<feature type="region of interest" description="Disordered" evidence="2">
    <location>
        <begin position="1"/>
        <end position="31"/>
    </location>
</feature>
<keyword evidence="4" id="KW-1185">Reference proteome</keyword>
<feature type="region of interest" description="Disordered" evidence="2">
    <location>
        <begin position="262"/>
        <end position="340"/>
    </location>
</feature>
<sequence>MSDQESKQVASENNSGATEQPEPKTGMEVLLEQQGAMMKLMMEQMKTLAARVEVAEEAAAKAASQAGGSAQSGDAELEELEKLPYVPHVEGNPLPARPATPETDMPQMYDLYNDKTYNALSKRTNSPMRYEQLVLAPALSYMHDAIAFSETTLDWCQEEKDVPTVEELSEHVYAAYNTFKGVFVLLSNRYTMLQLRSSMESDATSHGGAEALRAKLAFIEEKVYAGSDGLVSNSVLTKWLKEFDTTKGKAVIQTHAKASAKVSTFRDRQGCKGKGAAGGGAGKGEGGRGSDKGGSSLARRPSSDLNLRQESVGRLPTLKAQRRAHPAGKGPSKGAYRATGANSEVMHISEGQGMRWADKALPFITGVSLADATLRCSGWPQRPSGVSRRRFQWAEREWHRHTVDRFASELSAQLPRYYAQWHDPGCEGVDSLAFSWLGEVNWVNPPWSLLDEVAHKLREESFDLHDGYHVVGIDPAFQEYMEFDVRGKLLKCGALSFGWNDSPRIFVKVMKFAGELEDAAAKYWNLQVLLISLV</sequence>
<reference evidence="3 4" key="1">
    <citation type="journal article" date="2015" name="Genome Biol. Evol.">
        <title>Comparative Genomics of a Bacterivorous Green Alga Reveals Evolutionary Causalities and Consequences of Phago-Mixotrophic Mode of Nutrition.</title>
        <authorList>
            <person name="Burns J.A."/>
            <person name="Paasch A."/>
            <person name="Narechania A."/>
            <person name="Kim E."/>
        </authorList>
    </citation>
    <scope>NUCLEOTIDE SEQUENCE [LARGE SCALE GENOMIC DNA]</scope>
    <source>
        <strain evidence="3 4">PLY_AMNH</strain>
    </source>
</reference>
<dbReference type="PANTHER" id="PTHR33050:SF7">
    <property type="entry name" value="RIBONUCLEASE H"/>
    <property type="match status" value="1"/>
</dbReference>
<proteinExistence type="predicted"/>
<feature type="compositionally biased region" description="Gly residues" evidence="2">
    <location>
        <begin position="272"/>
        <end position="284"/>
    </location>
</feature>
<dbReference type="PANTHER" id="PTHR33050">
    <property type="entry name" value="REVERSE TRANSCRIPTASE DOMAIN-CONTAINING PROTEIN"/>
    <property type="match status" value="1"/>
</dbReference>
<evidence type="ECO:0000256" key="1">
    <source>
        <dbReference type="SAM" id="Coils"/>
    </source>
</evidence>